<protein>
    <submittedName>
        <fullName evidence="2">Uncharacterized protein</fullName>
    </submittedName>
</protein>
<feature type="compositionally biased region" description="Acidic residues" evidence="1">
    <location>
        <begin position="128"/>
        <end position="138"/>
    </location>
</feature>
<accession>C5LTM2</accession>
<dbReference type="EMBL" id="GG685356">
    <property type="protein sequence ID" value="EEQ99921.1"/>
    <property type="molecule type" value="Genomic_DNA"/>
</dbReference>
<dbReference type="Proteomes" id="UP000007800">
    <property type="component" value="Unassembled WGS sequence"/>
</dbReference>
<dbReference type="InParanoid" id="C5LTM2"/>
<feature type="region of interest" description="Disordered" evidence="1">
    <location>
        <begin position="122"/>
        <end position="156"/>
    </location>
</feature>
<gene>
    <name evidence="2" type="ORF">Pmar_PMAR007743</name>
</gene>
<name>C5LTM2_PERM5</name>
<evidence type="ECO:0000256" key="1">
    <source>
        <dbReference type="SAM" id="MobiDB-lite"/>
    </source>
</evidence>
<feature type="region of interest" description="Disordered" evidence="1">
    <location>
        <begin position="1"/>
        <end position="27"/>
    </location>
</feature>
<evidence type="ECO:0000313" key="3">
    <source>
        <dbReference type="Proteomes" id="UP000007800"/>
    </source>
</evidence>
<dbReference type="AlphaFoldDB" id="C5LTM2"/>
<dbReference type="GeneID" id="9052113"/>
<organism evidence="3">
    <name type="scientific">Perkinsus marinus (strain ATCC 50983 / TXsc)</name>
    <dbReference type="NCBI Taxonomy" id="423536"/>
    <lineage>
        <taxon>Eukaryota</taxon>
        <taxon>Sar</taxon>
        <taxon>Alveolata</taxon>
        <taxon>Perkinsozoa</taxon>
        <taxon>Perkinsea</taxon>
        <taxon>Perkinsida</taxon>
        <taxon>Perkinsidae</taxon>
        <taxon>Perkinsus</taxon>
    </lineage>
</organism>
<dbReference type="RefSeq" id="XP_002767204.1">
    <property type="nucleotide sequence ID" value="XM_002767158.1"/>
</dbReference>
<keyword evidence="3" id="KW-1185">Reference proteome</keyword>
<evidence type="ECO:0000313" key="2">
    <source>
        <dbReference type="EMBL" id="EEQ99921.1"/>
    </source>
</evidence>
<reference evidence="2 3" key="1">
    <citation type="submission" date="2008-07" db="EMBL/GenBank/DDBJ databases">
        <authorList>
            <person name="El-Sayed N."/>
            <person name="Caler E."/>
            <person name="Inman J."/>
            <person name="Amedeo P."/>
            <person name="Hass B."/>
            <person name="Wortman J."/>
        </authorList>
    </citation>
    <scope>NUCLEOTIDE SEQUENCE [LARGE SCALE GENOMIC DNA]</scope>
    <source>
        <strain evidence="3">ATCC 50983 / TXsc</strain>
    </source>
</reference>
<sequence>MHQNGTIEEEEGEEKDGGGDDGGGGGIYKDILDASLRRDPNTCDDEDESIITMILNIYDRQQYIEDTYEEEVSILEREVLENKLEYINYLMMGHYRDKVVKDLTTQLLQDLDHAIKDYINNNNNNTGDMEDYNDDDDDHPPPHHHNHEEKDEEEKMEVHIDNPMHDVITYLMSVSFSHNKDAWLDPMEIISAAHDDDDDGNLPYEGHVRALPKMVHRQGRELKLLKLEEYYEPGRYYSVANERQRQVQHDSLTASDKVQHYGKIDVHVQKLVDDSLSVNPPHDKWKPDKRIRHLSLLFTIENSNQLGFSNGLHFLLLLKKACSTNVTAADGVKVTEGRKSHIGRDGVDVDRCATPNHLRKLQSEPNEANVDDEKEKVRDRPMMLEGNMANARRQRSDRTVRDRLIVDDHRTVKDLVLGQLLEHDEVEKLEPVIGRGKARGCPFPPSVIWYFSIFCFRWNRHMTRAAAGNTSAPPEVFRFDIYCVKLETSVVLNILAPQNENK</sequence>
<proteinExistence type="predicted"/>